<dbReference type="InterPro" id="IPR016571">
    <property type="entry name" value="Spore_coat_assembly_CotJB"/>
</dbReference>
<comment type="caution">
    <text evidence="2">The sequence shown here is derived from an EMBL/GenBank/DDBJ whole genome shotgun (WGS) entry which is preliminary data.</text>
</comment>
<sequence length="87" mass="10380">MTHSLSKEYYRDLEEIQAVDFVLFELALYLDTHPTDSQAIKQFNQYALYSLKLKTAFESLHGPLRFGTPNRNEKVWEWSQSPWPWQV</sequence>
<accession>A0A2S5GCR0</accession>
<dbReference type="Pfam" id="PF12652">
    <property type="entry name" value="CotJB"/>
    <property type="match status" value="1"/>
</dbReference>
<evidence type="ECO:0000313" key="2">
    <source>
        <dbReference type="EMBL" id="PPA70790.1"/>
    </source>
</evidence>
<proteinExistence type="predicted"/>
<evidence type="ECO:0000313" key="3">
    <source>
        <dbReference type="Proteomes" id="UP000239047"/>
    </source>
</evidence>
<feature type="domain" description="Protein CotJB" evidence="1">
    <location>
        <begin position="13"/>
        <end position="86"/>
    </location>
</feature>
<name>A0A2S5GCR0_9BACL</name>
<dbReference type="RefSeq" id="WP_104057540.1">
    <property type="nucleotide sequence ID" value="NZ_PREZ01000003.1"/>
</dbReference>
<dbReference type="EMBL" id="PREZ01000003">
    <property type="protein sequence ID" value="PPA70790.1"/>
    <property type="molecule type" value="Genomic_DNA"/>
</dbReference>
<reference evidence="2 3" key="1">
    <citation type="submission" date="2018-02" db="EMBL/GenBank/DDBJ databases">
        <title>Jeotgalibacillus proteolyticum sp. nov. a protease producing bacterium isolated from ocean sediments of Laizhou Bay.</title>
        <authorList>
            <person name="Li Y."/>
        </authorList>
    </citation>
    <scope>NUCLEOTIDE SEQUENCE [LARGE SCALE GENOMIC DNA]</scope>
    <source>
        <strain evidence="2 3">22-7</strain>
    </source>
</reference>
<dbReference type="AlphaFoldDB" id="A0A2S5GCR0"/>
<gene>
    <name evidence="2" type="ORF">C4B60_08335</name>
</gene>
<dbReference type="Proteomes" id="UP000239047">
    <property type="component" value="Unassembled WGS sequence"/>
</dbReference>
<keyword evidence="2" id="KW-0167">Capsid protein</keyword>
<keyword evidence="3" id="KW-1185">Reference proteome</keyword>
<protein>
    <submittedName>
        <fullName evidence="2">Spore coat protein CotJB</fullName>
    </submittedName>
</protein>
<organism evidence="2 3">
    <name type="scientific">Jeotgalibacillus proteolyticus</name>
    <dbReference type="NCBI Taxonomy" id="2082395"/>
    <lineage>
        <taxon>Bacteria</taxon>
        <taxon>Bacillati</taxon>
        <taxon>Bacillota</taxon>
        <taxon>Bacilli</taxon>
        <taxon>Bacillales</taxon>
        <taxon>Caryophanaceae</taxon>
        <taxon>Jeotgalibacillus</taxon>
    </lineage>
</organism>
<evidence type="ECO:0000259" key="1">
    <source>
        <dbReference type="Pfam" id="PF12652"/>
    </source>
</evidence>
<dbReference type="PIRSF" id="PIRSF010606">
    <property type="entry name" value="Spore_coat_CotJB"/>
    <property type="match status" value="1"/>
</dbReference>
<dbReference type="OrthoDB" id="9804099at2"/>
<keyword evidence="2" id="KW-0946">Virion</keyword>
<dbReference type="InterPro" id="IPR024207">
    <property type="entry name" value="CotJB_dom"/>
</dbReference>